<dbReference type="GeneID" id="91088215"/>
<dbReference type="KEGG" id="cdep:91088215"/>
<evidence type="ECO:0000313" key="3">
    <source>
        <dbReference type="Proteomes" id="UP000094043"/>
    </source>
</evidence>
<proteinExistence type="predicted"/>
<organism evidence="2 3">
    <name type="scientific">Cryptococcus depauperatus CBS 7841</name>
    <dbReference type="NCBI Taxonomy" id="1295531"/>
    <lineage>
        <taxon>Eukaryota</taxon>
        <taxon>Fungi</taxon>
        <taxon>Dikarya</taxon>
        <taxon>Basidiomycota</taxon>
        <taxon>Agaricomycotina</taxon>
        <taxon>Tremellomycetes</taxon>
        <taxon>Tremellales</taxon>
        <taxon>Cryptococcaceae</taxon>
        <taxon>Cryptococcus</taxon>
    </lineage>
</organism>
<dbReference type="Proteomes" id="UP000094043">
    <property type="component" value="Chromosome 4"/>
</dbReference>
<dbReference type="AlphaFoldDB" id="A0AAJ8JUP8"/>
<feature type="compositionally biased region" description="Polar residues" evidence="1">
    <location>
        <begin position="32"/>
        <end position="54"/>
    </location>
</feature>
<keyword evidence="3" id="KW-1185">Reference proteome</keyword>
<evidence type="ECO:0000256" key="1">
    <source>
        <dbReference type="SAM" id="MobiDB-lite"/>
    </source>
</evidence>
<protein>
    <submittedName>
        <fullName evidence="2">Uncharacterized protein</fullName>
    </submittedName>
</protein>
<dbReference type="RefSeq" id="XP_066069492.1">
    <property type="nucleotide sequence ID" value="XM_066213395.1"/>
</dbReference>
<dbReference type="EMBL" id="CP143787">
    <property type="protein sequence ID" value="WVN88792.1"/>
    <property type="molecule type" value="Genomic_DNA"/>
</dbReference>
<reference evidence="2" key="3">
    <citation type="submission" date="2024-01" db="EMBL/GenBank/DDBJ databases">
        <authorList>
            <person name="Coelho M.A."/>
            <person name="David-Palma M."/>
            <person name="Shea T."/>
            <person name="Sun S."/>
            <person name="Cuomo C.A."/>
            <person name="Heitman J."/>
        </authorList>
    </citation>
    <scope>NUCLEOTIDE SEQUENCE</scope>
    <source>
        <strain evidence="2">CBS 7841</strain>
    </source>
</reference>
<name>A0AAJ8JUP8_9TREE</name>
<accession>A0AAJ8JUP8</accession>
<gene>
    <name evidence="2" type="ORF">L203_104005</name>
</gene>
<feature type="compositionally biased region" description="Polar residues" evidence="1">
    <location>
        <begin position="95"/>
        <end position="105"/>
    </location>
</feature>
<evidence type="ECO:0000313" key="2">
    <source>
        <dbReference type="EMBL" id="WVN88792.1"/>
    </source>
</evidence>
<feature type="compositionally biased region" description="Polar residues" evidence="1">
    <location>
        <begin position="115"/>
        <end position="134"/>
    </location>
</feature>
<feature type="region of interest" description="Disordered" evidence="1">
    <location>
        <begin position="1"/>
        <end position="58"/>
    </location>
</feature>
<reference evidence="2" key="1">
    <citation type="submission" date="2016-06" db="EMBL/GenBank/DDBJ databases">
        <authorList>
            <person name="Cuomo C."/>
            <person name="Litvintseva A."/>
            <person name="Heitman J."/>
            <person name="Chen Y."/>
            <person name="Sun S."/>
            <person name="Springer D."/>
            <person name="Dromer F."/>
            <person name="Young S."/>
            <person name="Zeng Q."/>
            <person name="Chapman S."/>
            <person name="Gujja S."/>
            <person name="Saif S."/>
            <person name="Birren B."/>
        </authorList>
    </citation>
    <scope>NUCLEOTIDE SEQUENCE</scope>
    <source>
        <strain evidence="2">CBS 7841</strain>
    </source>
</reference>
<reference evidence="2" key="2">
    <citation type="journal article" date="2022" name="Elife">
        <title>Obligate sexual reproduction of a homothallic fungus closely related to the Cryptococcus pathogenic species complex.</title>
        <authorList>
            <person name="Passer A.R."/>
            <person name="Clancey S.A."/>
            <person name="Shea T."/>
            <person name="David-Palma M."/>
            <person name="Averette A.F."/>
            <person name="Boekhout T."/>
            <person name="Porcel B.M."/>
            <person name="Nowrousian M."/>
            <person name="Cuomo C.A."/>
            <person name="Sun S."/>
            <person name="Heitman J."/>
            <person name="Coelho M.A."/>
        </authorList>
    </citation>
    <scope>NUCLEOTIDE SEQUENCE</scope>
    <source>
        <strain evidence="2">CBS 7841</strain>
    </source>
</reference>
<feature type="region of interest" description="Disordered" evidence="1">
    <location>
        <begin position="88"/>
        <end position="176"/>
    </location>
</feature>
<sequence>MMSKEHVVEDVIHQSPTPTSRVSPAAMDWTRRISSFLTSNKTPQNPQQPNSDGTGTVYLARHYDCPNDPFESRIDTASTVELGPLCWLSEDGNETSKGNENNRASSFHKEREQSQDQSHATDLSAESKNFQEQARIQESDKCLSNSTDRYSGDSCASEESQAVSDTPTHVDPEASL</sequence>
<feature type="compositionally biased region" description="Polar residues" evidence="1">
    <location>
        <begin position="157"/>
        <end position="167"/>
    </location>
</feature>
<feature type="compositionally biased region" description="Basic and acidic residues" evidence="1">
    <location>
        <begin position="1"/>
        <end position="12"/>
    </location>
</feature>